<dbReference type="PROSITE" id="PS00216">
    <property type="entry name" value="SUGAR_TRANSPORT_1"/>
    <property type="match status" value="1"/>
</dbReference>
<gene>
    <name evidence="12" type="ORF">D7X12_30805</name>
</gene>
<keyword evidence="5" id="KW-0762">Sugar transport</keyword>
<proteinExistence type="inferred from homology"/>
<dbReference type="Pfam" id="PF00083">
    <property type="entry name" value="Sugar_tr"/>
    <property type="match status" value="1"/>
</dbReference>
<organism evidence="12 13">
    <name type="scientific">Corallococcus sicarius</name>
    <dbReference type="NCBI Taxonomy" id="2316726"/>
    <lineage>
        <taxon>Bacteria</taxon>
        <taxon>Pseudomonadati</taxon>
        <taxon>Myxococcota</taxon>
        <taxon>Myxococcia</taxon>
        <taxon>Myxococcales</taxon>
        <taxon>Cystobacterineae</taxon>
        <taxon>Myxococcaceae</taxon>
        <taxon>Corallococcus</taxon>
    </lineage>
</organism>
<dbReference type="CDD" id="cd17359">
    <property type="entry name" value="MFS_XylE_like"/>
    <property type="match status" value="1"/>
</dbReference>
<dbReference type="GO" id="GO:0005886">
    <property type="term" value="C:plasma membrane"/>
    <property type="evidence" value="ECO:0007669"/>
    <property type="project" value="UniProtKB-SubCell"/>
</dbReference>
<dbReference type="Gene3D" id="1.20.1250.20">
    <property type="entry name" value="MFS general substrate transporter like domains"/>
    <property type="match status" value="2"/>
</dbReference>
<evidence type="ECO:0000256" key="9">
    <source>
        <dbReference type="RuleBase" id="RU003346"/>
    </source>
</evidence>
<dbReference type="FunFam" id="1.20.1250.20:FF:000122">
    <property type="entry name" value="D-xylose transporter XylE"/>
    <property type="match status" value="1"/>
</dbReference>
<evidence type="ECO:0000256" key="3">
    <source>
        <dbReference type="ARBA" id="ARBA00022448"/>
    </source>
</evidence>
<dbReference type="PROSITE" id="PS00217">
    <property type="entry name" value="SUGAR_TRANSPORT_2"/>
    <property type="match status" value="1"/>
</dbReference>
<comment type="caution">
    <text evidence="12">The sequence shown here is derived from an EMBL/GenBank/DDBJ whole genome shotgun (WGS) entry which is preliminary data.</text>
</comment>
<dbReference type="SUPFAM" id="SSF103473">
    <property type="entry name" value="MFS general substrate transporter"/>
    <property type="match status" value="1"/>
</dbReference>
<keyword evidence="3 9" id="KW-0813">Transport</keyword>
<feature type="transmembrane region" description="Helical" evidence="10">
    <location>
        <begin position="379"/>
        <end position="401"/>
    </location>
</feature>
<evidence type="ECO:0000256" key="1">
    <source>
        <dbReference type="ARBA" id="ARBA00004651"/>
    </source>
</evidence>
<dbReference type="InterPro" id="IPR005828">
    <property type="entry name" value="MFS_sugar_transport-like"/>
</dbReference>
<keyword evidence="13" id="KW-1185">Reference proteome</keyword>
<dbReference type="PRINTS" id="PR00171">
    <property type="entry name" value="SUGRTRNSPORT"/>
</dbReference>
<name>A0A3A8NAU0_9BACT</name>
<evidence type="ECO:0000256" key="7">
    <source>
        <dbReference type="ARBA" id="ARBA00022989"/>
    </source>
</evidence>
<dbReference type="PANTHER" id="PTHR48023:SF4">
    <property type="entry name" value="D-XYLOSE-PROTON SYMPORTER-LIKE 2"/>
    <property type="match status" value="1"/>
</dbReference>
<keyword evidence="6 10" id="KW-0812">Transmembrane</keyword>
<dbReference type="PANTHER" id="PTHR48023">
    <property type="entry name" value="D-XYLOSE-PROTON SYMPORTER-LIKE 2"/>
    <property type="match status" value="1"/>
</dbReference>
<dbReference type="OrthoDB" id="5368493at2"/>
<evidence type="ECO:0000256" key="6">
    <source>
        <dbReference type="ARBA" id="ARBA00022692"/>
    </source>
</evidence>
<evidence type="ECO:0000256" key="2">
    <source>
        <dbReference type="ARBA" id="ARBA00010992"/>
    </source>
</evidence>
<dbReference type="InterPro" id="IPR003663">
    <property type="entry name" value="Sugar/inositol_transpt"/>
</dbReference>
<feature type="transmembrane region" description="Helical" evidence="10">
    <location>
        <begin position="413"/>
        <end position="433"/>
    </location>
</feature>
<evidence type="ECO:0000313" key="12">
    <source>
        <dbReference type="EMBL" id="RKH37102.1"/>
    </source>
</evidence>
<feature type="transmembrane region" description="Helical" evidence="10">
    <location>
        <begin position="121"/>
        <end position="145"/>
    </location>
</feature>
<evidence type="ECO:0000256" key="4">
    <source>
        <dbReference type="ARBA" id="ARBA00022475"/>
    </source>
</evidence>
<feature type="domain" description="Major facilitator superfamily (MFS) profile" evidence="11">
    <location>
        <begin position="27"/>
        <end position="467"/>
    </location>
</feature>
<feature type="transmembrane region" description="Helical" evidence="10">
    <location>
        <begin position="272"/>
        <end position="294"/>
    </location>
</feature>
<evidence type="ECO:0000256" key="8">
    <source>
        <dbReference type="ARBA" id="ARBA00023136"/>
    </source>
</evidence>
<evidence type="ECO:0000256" key="5">
    <source>
        <dbReference type="ARBA" id="ARBA00022597"/>
    </source>
</evidence>
<feature type="transmembrane region" description="Helical" evidence="10">
    <location>
        <begin position="94"/>
        <end position="115"/>
    </location>
</feature>
<protein>
    <submittedName>
        <fullName evidence="12">MFS transporter</fullName>
    </submittedName>
</protein>
<comment type="similarity">
    <text evidence="2 9">Belongs to the major facilitator superfamily. Sugar transporter (TC 2.A.1.1) family.</text>
</comment>
<keyword evidence="4" id="KW-1003">Cell membrane</keyword>
<feature type="transmembrane region" description="Helical" evidence="10">
    <location>
        <begin position="21"/>
        <end position="40"/>
    </location>
</feature>
<dbReference type="InterPro" id="IPR020846">
    <property type="entry name" value="MFS_dom"/>
</dbReference>
<feature type="transmembrane region" description="Helical" evidence="10">
    <location>
        <begin position="309"/>
        <end position="331"/>
    </location>
</feature>
<evidence type="ECO:0000256" key="10">
    <source>
        <dbReference type="SAM" id="Phobius"/>
    </source>
</evidence>
<dbReference type="InterPro" id="IPR050820">
    <property type="entry name" value="MFS_Sugar_Transporter"/>
</dbReference>
<dbReference type="PROSITE" id="PS50850">
    <property type="entry name" value="MFS"/>
    <property type="match status" value="1"/>
</dbReference>
<dbReference type="NCBIfam" id="TIGR00879">
    <property type="entry name" value="SP"/>
    <property type="match status" value="1"/>
</dbReference>
<comment type="subcellular location">
    <subcellularLocation>
        <location evidence="1">Cell membrane</location>
        <topology evidence="1">Multi-pass membrane protein</topology>
    </subcellularLocation>
</comment>
<feature type="transmembrane region" description="Helical" evidence="10">
    <location>
        <begin position="60"/>
        <end position="82"/>
    </location>
</feature>
<feature type="transmembrane region" description="Helical" evidence="10">
    <location>
        <begin position="157"/>
        <end position="178"/>
    </location>
</feature>
<dbReference type="InterPro" id="IPR036259">
    <property type="entry name" value="MFS_trans_sf"/>
</dbReference>
<keyword evidence="8 10" id="KW-0472">Membrane</keyword>
<evidence type="ECO:0000259" key="11">
    <source>
        <dbReference type="PROSITE" id="PS50850"/>
    </source>
</evidence>
<dbReference type="RefSeq" id="WP_120628823.1">
    <property type="nucleotide sequence ID" value="NZ_RAWG01000261.1"/>
</dbReference>
<dbReference type="GO" id="GO:0022857">
    <property type="term" value="F:transmembrane transporter activity"/>
    <property type="evidence" value="ECO:0007669"/>
    <property type="project" value="InterPro"/>
</dbReference>
<dbReference type="Proteomes" id="UP000273405">
    <property type="component" value="Unassembled WGS sequence"/>
</dbReference>
<dbReference type="InterPro" id="IPR005829">
    <property type="entry name" value="Sugar_transporter_CS"/>
</dbReference>
<evidence type="ECO:0000313" key="13">
    <source>
        <dbReference type="Proteomes" id="UP000273405"/>
    </source>
</evidence>
<feature type="transmembrane region" description="Helical" evidence="10">
    <location>
        <begin position="445"/>
        <end position="463"/>
    </location>
</feature>
<keyword evidence="7 10" id="KW-1133">Transmembrane helix</keyword>
<reference evidence="13" key="1">
    <citation type="submission" date="2018-09" db="EMBL/GenBank/DDBJ databases">
        <authorList>
            <person name="Livingstone P.G."/>
            <person name="Whitworth D.E."/>
        </authorList>
    </citation>
    <scope>NUCLEOTIDE SEQUENCE [LARGE SCALE GENOMIC DNA]</scope>
    <source>
        <strain evidence="13">CA040B</strain>
    </source>
</reference>
<dbReference type="InterPro" id="IPR047984">
    <property type="entry name" value="XylE-like"/>
</dbReference>
<sequence length="474" mass="50124">MADVLDAPAGRRPTEQPETHAGRIIIISVVAAIGGFLFGFDTAVINGTVGALQAEFAASSWALGLTVSSALIGSAIGAFSAGHVADRHGRTRSMIVASVMFTLSSLGSGFAFSLWDLSFWRLVGGLGVGAASVVVPAYIAEIAPAHLRGRLASLQQLAIVVGIFMALMGDFAIAWAAGSASNPGLFGITAWRWMFFSGLPPALLYGLGAIFIPESPRYLVAKGREQEALTVLRDIEGDTAPSKVVEIRNSLRAHYTPRLADLKGGRLGLQPIVWIGIVLAMLQQFVGINVIFYYSSVLWQAVGFSEQDSLIITVITSVTNIVTTLVAIVFVDRLGRKPLLIIGSVGMALTLGLLAYLFGTAPLDAAGKPALQGAAGTTALIAANLYVVFFGFSWGPVVWVLLGEMFPNRIRAIALSVAAMMQWLANFAVSATFPSLKALGLGWAYGLYAAAAVFSAFFAARYIKETKGRELESM</sequence>
<feature type="transmembrane region" description="Helical" evidence="10">
    <location>
        <begin position="338"/>
        <end position="359"/>
    </location>
</feature>
<dbReference type="AlphaFoldDB" id="A0A3A8NAU0"/>
<feature type="transmembrane region" description="Helical" evidence="10">
    <location>
        <begin position="190"/>
        <end position="212"/>
    </location>
</feature>
<accession>A0A3A8NAU0</accession>
<dbReference type="EMBL" id="RAWG01000261">
    <property type="protein sequence ID" value="RKH37102.1"/>
    <property type="molecule type" value="Genomic_DNA"/>
</dbReference>